<organism evidence="1">
    <name type="scientific">uncultured Sulfurovum sp</name>
    <dbReference type="NCBI Taxonomy" id="269237"/>
    <lineage>
        <taxon>Bacteria</taxon>
        <taxon>Pseudomonadati</taxon>
        <taxon>Campylobacterota</taxon>
        <taxon>Epsilonproteobacteria</taxon>
        <taxon>Campylobacterales</taxon>
        <taxon>Sulfurovaceae</taxon>
        <taxon>Sulfurovum</taxon>
        <taxon>environmental samples</taxon>
    </lineage>
</organism>
<dbReference type="EMBL" id="CACVAS010000170">
    <property type="protein sequence ID" value="CAA6828481.1"/>
    <property type="molecule type" value="Genomic_DNA"/>
</dbReference>
<accession>A0A6S6UDL1</accession>
<evidence type="ECO:0008006" key="2">
    <source>
        <dbReference type="Google" id="ProtNLM"/>
    </source>
</evidence>
<dbReference type="InterPro" id="IPR036291">
    <property type="entry name" value="NAD(P)-bd_dom_sf"/>
</dbReference>
<name>A0A6S6UDL1_9BACT</name>
<dbReference type="Gene3D" id="3.40.50.720">
    <property type="entry name" value="NAD(P)-binding Rossmann-like Domain"/>
    <property type="match status" value="1"/>
</dbReference>
<reference evidence="1" key="1">
    <citation type="submission" date="2020-01" db="EMBL/GenBank/DDBJ databases">
        <authorList>
            <person name="Meier V. D."/>
            <person name="Meier V D."/>
        </authorList>
    </citation>
    <scope>NUCLEOTIDE SEQUENCE</scope>
    <source>
        <strain evidence="1">HLG_WM_MAG_01</strain>
    </source>
</reference>
<evidence type="ECO:0000313" key="1">
    <source>
        <dbReference type="EMBL" id="CAA6828481.1"/>
    </source>
</evidence>
<proteinExistence type="predicted"/>
<dbReference type="AlphaFoldDB" id="A0A6S6UDL1"/>
<dbReference type="SUPFAM" id="SSF51735">
    <property type="entry name" value="NAD(P)-binding Rossmann-fold domains"/>
    <property type="match status" value="1"/>
</dbReference>
<protein>
    <recommendedName>
        <fullName evidence="2">Pyrroline-5-carboxylate reductase catalytic N-terminal domain-containing protein</fullName>
    </recommendedName>
</protein>
<gene>
    <name evidence="1" type="ORF">HELGO_WM2012</name>
</gene>
<sequence>MKTIAILGCGWVGSALKKSMENEPNKHYVVNCLTRDMVHNKKQNLYECDTLLIAIPPRENYIETLKLTLQEVKNDTQVILLSSTSFYKEKPLVVEAEKLLKEHLILRLGGLMGYNRIAGKYTAGKTKAHDAPVNYVHQDDVVAIIKQCIEKNIKKELFDVVAPKHPLQSEIYARNAKDFGWEATYFESKEVLGRVISPTKLIETLHYTFLKEDPIAFWS</sequence>